<dbReference type="PROSITE" id="PS50011">
    <property type="entry name" value="PROTEIN_KINASE_DOM"/>
    <property type="match status" value="1"/>
</dbReference>
<protein>
    <submittedName>
        <fullName evidence="4">Proto-oncogene tyrosine-protein kinase receptor Ret-like</fullName>
    </submittedName>
</protein>
<dbReference type="Gene3D" id="1.10.510.10">
    <property type="entry name" value="Transferase(Phosphotransferase) domain 1"/>
    <property type="match status" value="1"/>
</dbReference>
<dbReference type="PRINTS" id="PR00109">
    <property type="entry name" value="TYRKINASE"/>
</dbReference>
<name>A0ABM0M0S0_SACKO</name>
<dbReference type="InterPro" id="IPR011009">
    <property type="entry name" value="Kinase-like_dom_sf"/>
</dbReference>
<dbReference type="GeneID" id="100376764"/>
<reference evidence="4" key="1">
    <citation type="submission" date="2025-08" db="UniProtKB">
        <authorList>
            <consortium name="RefSeq"/>
        </authorList>
    </citation>
    <scope>IDENTIFICATION</scope>
    <source>
        <tissue evidence="4">Testes</tissue>
    </source>
</reference>
<keyword evidence="3" id="KW-1185">Reference proteome</keyword>
<dbReference type="InterPro" id="IPR001245">
    <property type="entry name" value="Ser-Thr/Tyr_kinase_cat_dom"/>
</dbReference>
<dbReference type="CDD" id="cd00192">
    <property type="entry name" value="PTKc"/>
    <property type="match status" value="1"/>
</dbReference>
<proteinExistence type="predicted"/>
<dbReference type="InterPro" id="IPR000719">
    <property type="entry name" value="Prot_kinase_dom"/>
</dbReference>
<dbReference type="PROSITE" id="PS00109">
    <property type="entry name" value="PROTEIN_KINASE_TYR"/>
    <property type="match status" value="1"/>
</dbReference>
<dbReference type="PANTHER" id="PTHR24416">
    <property type="entry name" value="TYROSINE-PROTEIN KINASE RECEPTOR"/>
    <property type="match status" value="1"/>
</dbReference>
<sequence>MKKCNKIVATSENAVFYPSTSMPARMDLSCEFQSCVVDLHMEANAGCKIGEKTIYELDLTEFTDCHNELSSLGKDILALLEHNLQLIPNFPGQKFLALPNIMYHFKLAFPYTFNTTSLLDETTTYQTTVNKTLVSTLNSKKTVTVLIEDIAEDTSEDDKMNVVTLVLYITLPLLCLFVVVVIVYVFIRHHKFSSMTEQMMKDKEEGVPNIYISPKLIKRPIPGPHDRWEVPLSRIEFGEVLGEGAFGKVIQGKIEGRVLTHQNSQSSLVKEWARSQDVTVAIKMLHEYAEDTQRNEFLREIELMKDIGHHQNVVSIIACCTVQEPLCLIVQHCQDGDLLKFLRQRRSELVANNQNIDESEKLNPSDLLSFARQIAIGMEFLSQKGFVHRDLAARNVLVSDHKTVKIGDFGLTRYIYDDKIYHNKKGGKLPIKWMSVEAIFDQVFTTQSDILINGNSALEKPGLYLILFDFCCSWSFGVVLFELVTLGGCPYPGISNQDVVNLLKRGYRMEKPDNCSDNLYEIMLICWREKTAERPTFTDLRKQLEDLLEQNTPYLDFNLDENKDYYVFSSSGSSADTCHHLDVTDTDSGEEETATPDSLKFIIGSDSSSGDSGTLSRCLGHSANDLNSQYSSEERNPLMENSVIYQNNNEETDGQLSLKQHIYIQPDNSLQLNRNFIRKDFHQLIETVV</sequence>
<dbReference type="InterPro" id="IPR008266">
    <property type="entry name" value="Tyr_kinase_AS"/>
</dbReference>
<dbReference type="Pfam" id="PF07714">
    <property type="entry name" value="PK_Tyr_Ser-Thr"/>
    <property type="match status" value="2"/>
</dbReference>
<dbReference type="SMART" id="SM00219">
    <property type="entry name" value="TyrKc"/>
    <property type="match status" value="1"/>
</dbReference>
<dbReference type="InterPro" id="IPR050122">
    <property type="entry name" value="RTK"/>
</dbReference>
<feature type="domain" description="Protein kinase" evidence="2">
    <location>
        <begin position="235"/>
        <end position="555"/>
    </location>
</feature>
<dbReference type="InterPro" id="IPR020635">
    <property type="entry name" value="Tyr_kinase_cat_dom"/>
</dbReference>
<dbReference type="RefSeq" id="XP_006813611.1">
    <property type="nucleotide sequence ID" value="XM_006813548.1"/>
</dbReference>
<evidence type="ECO:0000256" key="1">
    <source>
        <dbReference type="SAM" id="Phobius"/>
    </source>
</evidence>
<organism evidence="3 4">
    <name type="scientific">Saccoglossus kowalevskii</name>
    <name type="common">Acorn worm</name>
    <dbReference type="NCBI Taxonomy" id="10224"/>
    <lineage>
        <taxon>Eukaryota</taxon>
        <taxon>Metazoa</taxon>
        <taxon>Hemichordata</taxon>
        <taxon>Enteropneusta</taxon>
        <taxon>Harrimaniidae</taxon>
        <taxon>Saccoglossus</taxon>
    </lineage>
</organism>
<evidence type="ECO:0000313" key="3">
    <source>
        <dbReference type="Proteomes" id="UP000694865"/>
    </source>
</evidence>
<gene>
    <name evidence="4" type="primary">LOC100376764</name>
</gene>
<accession>A0ABM0M0S0</accession>
<dbReference type="PANTHER" id="PTHR24416:SF583">
    <property type="entry name" value="RECEPTOR PROTEIN-TYROSINE KINASE"/>
    <property type="match status" value="1"/>
</dbReference>
<keyword evidence="1" id="KW-0812">Transmembrane</keyword>
<dbReference type="Gene3D" id="3.30.200.20">
    <property type="entry name" value="Phosphorylase Kinase, domain 1"/>
    <property type="match status" value="1"/>
</dbReference>
<keyword evidence="1" id="KW-0472">Membrane</keyword>
<evidence type="ECO:0000313" key="4">
    <source>
        <dbReference type="RefSeq" id="XP_006813611.1"/>
    </source>
</evidence>
<evidence type="ECO:0000259" key="2">
    <source>
        <dbReference type="PROSITE" id="PS50011"/>
    </source>
</evidence>
<dbReference type="SUPFAM" id="SSF56112">
    <property type="entry name" value="Protein kinase-like (PK-like)"/>
    <property type="match status" value="1"/>
</dbReference>
<keyword evidence="1" id="KW-1133">Transmembrane helix</keyword>
<dbReference type="Proteomes" id="UP000694865">
    <property type="component" value="Unplaced"/>
</dbReference>
<feature type="transmembrane region" description="Helical" evidence="1">
    <location>
        <begin position="165"/>
        <end position="187"/>
    </location>
</feature>